<name>A0A7S1BN85_9STRA</name>
<feature type="compositionally biased region" description="Basic and acidic residues" evidence="1">
    <location>
        <begin position="490"/>
        <end position="518"/>
    </location>
</feature>
<feature type="region of interest" description="Disordered" evidence="1">
    <location>
        <begin position="740"/>
        <end position="764"/>
    </location>
</feature>
<evidence type="ECO:0000256" key="1">
    <source>
        <dbReference type="SAM" id="MobiDB-lite"/>
    </source>
</evidence>
<feature type="compositionally biased region" description="Polar residues" evidence="1">
    <location>
        <begin position="740"/>
        <end position="754"/>
    </location>
</feature>
<evidence type="ECO:0000313" key="2">
    <source>
        <dbReference type="EMBL" id="CAD8890590.1"/>
    </source>
</evidence>
<protein>
    <submittedName>
        <fullName evidence="2">Uncharacterized protein</fullName>
    </submittedName>
</protein>
<dbReference type="EMBL" id="HBFR01024836">
    <property type="protein sequence ID" value="CAD8890590.1"/>
    <property type="molecule type" value="Transcribed_RNA"/>
</dbReference>
<sequence length="847" mass="95151">MNFMMKKGKYLNSRDDCQSTVYDDPSVFGIVLDNNRARGDFETISTLSHEPAKRNFFKKNESPFKWKNRIFEHNCKASESSEKTSIFEHIGSESDSIDKSIGTEVTLVKKELKGQKKSPPKKSPPSQKKKTLLVQEMNSKRKETGGGDSSRKENHGIRTEESPKEAKVSSGNRKSIENKSSVTKNSHHEKKIEDENHTSEHNPSMEGYHTLEHNPSVKRYGIDPNTKEATAKVVNSRRATHASFKQKESSPPWPKKGSQESSALDNINEIESKFSFKEKSESVLSLSAATKSPPWGGSKKIQNGNLAKFKALEEISAMNSLIDQRNPEEDIRKNTLKEVNEIQQIPYSRDLSTIDRHRREEIGPDDEVYIDLMNSKSSEDKLDKLKRVKFAGDQSSESSFKEERFRIIFGDKSVPTLSSHNLADDLTSQTGSKISTIGDSLSKSIESQKGIRTQVVLNVLGETPEIPSRSNDIYNEQRVAAQTDLNPISRRSDKKDEKKLSKQKELQENPWKKSEKKMQGKLKGQKYDKQTVSEKEMVMKPKLFMEEMFEPSGDFSGGIHLSEIPFITEKASPWATRKRGKFFAKKTGSAVKDILVCDSNESLETIETMKSEISGLTNPTYSINTSKHMTSKKELDSDEISGEFSILTLNDGTKIMLPKSDGDDERSSDSDSCIYSVITLPDGTQMFLPSQYSKGYEKRGKIMGKVTVNLAALDKMSCTKADPPLNECGGGHIEERSLFSDKSVTSKSMRSKSPSGILRESSYKERDHKYKHKYKVEKPVKQLANPGLNGSMNSLAAVSSPSQHCSKQAILDQINENMIRNKDELQIDKNENLLLYTTSSECSSNKV</sequence>
<feature type="compositionally biased region" description="Polar residues" evidence="1">
    <location>
        <begin position="169"/>
        <end position="184"/>
    </location>
</feature>
<proteinExistence type="predicted"/>
<feature type="compositionally biased region" description="Basic and acidic residues" evidence="1">
    <location>
        <begin position="190"/>
        <end position="200"/>
    </location>
</feature>
<organism evidence="2">
    <name type="scientific">Corethron hystrix</name>
    <dbReference type="NCBI Taxonomy" id="216773"/>
    <lineage>
        <taxon>Eukaryota</taxon>
        <taxon>Sar</taxon>
        <taxon>Stramenopiles</taxon>
        <taxon>Ochrophyta</taxon>
        <taxon>Bacillariophyta</taxon>
        <taxon>Coscinodiscophyceae</taxon>
        <taxon>Corethrophycidae</taxon>
        <taxon>Corethrales</taxon>
        <taxon>Corethraceae</taxon>
        <taxon>Corethron</taxon>
    </lineage>
</organism>
<accession>A0A7S1BN85</accession>
<reference evidence="2" key="1">
    <citation type="submission" date="2021-01" db="EMBL/GenBank/DDBJ databases">
        <authorList>
            <person name="Corre E."/>
            <person name="Pelletier E."/>
            <person name="Niang G."/>
            <person name="Scheremetjew M."/>
            <person name="Finn R."/>
            <person name="Kale V."/>
            <person name="Holt S."/>
            <person name="Cochrane G."/>
            <person name="Meng A."/>
            <person name="Brown T."/>
            <person name="Cohen L."/>
        </authorList>
    </citation>
    <scope>NUCLEOTIDE SEQUENCE</scope>
    <source>
        <strain evidence="2">308</strain>
    </source>
</reference>
<dbReference type="AlphaFoldDB" id="A0A7S1BN85"/>
<feature type="region of interest" description="Disordered" evidence="1">
    <location>
        <begin position="466"/>
        <end position="529"/>
    </location>
</feature>
<gene>
    <name evidence="2" type="ORF">CHYS00102_LOCUS17795</name>
</gene>
<feature type="compositionally biased region" description="Basic and acidic residues" evidence="1">
    <location>
        <begin position="138"/>
        <end position="167"/>
    </location>
</feature>
<feature type="region of interest" description="Disordered" evidence="1">
    <location>
        <begin position="110"/>
        <end position="262"/>
    </location>
</feature>